<dbReference type="InParanoid" id="G3HFM8"/>
<proteinExistence type="predicted"/>
<protein>
    <submittedName>
        <fullName evidence="1">Uncharacterized protein</fullName>
    </submittedName>
</protein>
<evidence type="ECO:0000313" key="2">
    <source>
        <dbReference type="Proteomes" id="UP000001075"/>
    </source>
</evidence>
<accession>G3HFM8</accession>
<sequence length="88" mass="9659">MAPGVQPLYLSSCCVAVLSSVSSSSVFSASSSSPRSRFCFSALFLAARSESRSSCRSETWPSSSRIFFKALFFWEISSSSLPRMEHQD</sequence>
<organism evidence="1 2">
    <name type="scientific">Cricetulus griseus</name>
    <name type="common">Chinese hamster</name>
    <name type="synonym">Cricetulus barabensis griseus</name>
    <dbReference type="NCBI Taxonomy" id="10029"/>
    <lineage>
        <taxon>Eukaryota</taxon>
        <taxon>Metazoa</taxon>
        <taxon>Chordata</taxon>
        <taxon>Craniata</taxon>
        <taxon>Vertebrata</taxon>
        <taxon>Euteleostomi</taxon>
        <taxon>Mammalia</taxon>
        <taxon>Eutheria</taxon>
        <taxon>Euarchontoglires</taxon>
        <taxon>Glires</taxon>
        <taxon>Rodentia</taxon>
        <taxon>Myomorpha</taxon>
        <taxon>Muroidea</taxon>
        <taxon>Cricetidae</taxon>
        <taxon>Cricetinae</taxon>
        <taxon>Cricetulus</taxon>
    </lineage>
</organism>
<reference evidence="2" key="1">
    <citation type="journal article" date="2011" name="Nat. Biotechnol.">
        <title>The genomic sequence of the Chinese hamster ovary (CHO)-K1 cell line.</title>
        <authorList>
            <person name="Xu X."/>
            <person name="Nagarajan H."/>
            <person name="Lewis N.E."/>
            <person name="Pan S."/>
            <person name="Cai Z."/>
            <person name="Liu X."/>
            <person name="Chen W."/>
            <person name="Xie M."/>
            <person name="Wang W."/>
            <person name="Hammond S."/>
            <person name="Andersen M.R."/>
            <person name="Neff N."/>
            <person name="Passarelli B."/>
            <person name="Koh W."/>
            <person name="Fan H.C."/>
            <person name="Wang J."/>
            <person name="Gui Y."/>
            <person name="Lee K.H."/>
            <person name="Betenbaugh M.J."/>
            <person name="Quake S.R."/>
            <person name="Famili I."/>
            <person name="Palsson B.O."/>
            <person name="Wang J."/>
        </authorList>
    </citation>
    <scope>NUCLEOTIDE SEQUENCE [LARGE SCALE GENOMIC DNA]</scope>
    <source>
        <strain evidence="2">CHO K1 cell line</strain>
    </source>
</reference>
<dbReference type="EMBL" id="JH000332">
    <property type="protein sequence ID" value="EGV92994.1"/>
    <property type="molecule type" value="Genomic_DNA"/>
</dbReference>
<dbReference type="AlphaFoldDB" id="G3HFM8"/>
<name>G3HFM8_CRIGR</name>
<evidence type="ECO:0000313" key="1">
    <source>
        <dbReference type="EMBL" id="EGV92994.1"/>
    </source>
</evidence>
<dbReference type="Proteomes" id="UP000001075">
    <property type="component" value="Unassembled WGS sequence"/>
</dbReference>
<gene>
    <name evidence="1" type="ORF">I79_009390</name>
</gene>